<name>A0A3N4IHE7_ASCIM</name>
<dbReference type="Pfam" id="PF00318">
    <property type="entry name" value="Ribosomal_S2"/>
    <property type="match status" value="2"/>
</dbReference>
<protein>
    <recommendedName>
        <fullName evidence="6">Small ribosomal subunit protein uS2</fullName>
    </recommendedName>
</protein>
<dbReference type="InterPro" id="IPR023591">
    <property type="entry name" value="Ribosomal_uS2_flav_dom_sf"/>
</dbReference>
<dbReference type="PROSITE" id="PS00963">
    <property type="entry name" value="RIBOSOMAL_S2_2"/>
    <property type="match status" value="1"/>
</dbReference>
<dbReference type="InterPro" id="IPR001865">
    <property type="entry name" value="Ribosomal_uS2"/>
</dbReference>
<evidence type="ECO:0000256" key="8">
    <source>
        <dbReference type="SAM" id="MobiDB-lite"/>
    </source>
</evidence>
<dbReference type="HAMAP" id="MF_03015">
    <property type="entry name" value="Ribosomal_S2_euk"/>
    <property type="match status" value="1"/>
</dbReference>
<dbReference type="GO" id="GO:0022627">
    <property type="term" value="C:cytosolic small ribosomal subunit"/>
    <property type="evidence" value="ECO:0007669"/>
    <property type="project" value="UniProtKB-UniRule"/>
</dbReference>
<dbReference type="GO" id="GO:0000028">
    <property type="term" value="P:ribosomal small subunit assembly"/>
    <property type="evidence" value="ECO:0007669"/>
    <property type="project" value="UniProtKB-UniRule"/>
</dbReference>
<evidence type="ECO:0000313" key="10">
    <source>
        <dbReference type="EMBL" id="RPA81074.1"/>
    </source>
</evidence>
<dbReference type="NCBIfam" id="TIGR01012">
    <property type="entry name" value="uS2_euk_arch"/>
    <property type="match status" value="1"/>
</dbReference>
<proteinExistence type="inferred from homology"/>
<dbReference type="InterPro" id="IPR018130">
    <property type="entry name" value="Ribosomal_uS2_CS"/>
</dbReference>
<organism evidence="10 11">
    <name type="scientific">Ascobolus immersus RN42</name>
    <dbReference type="NCBI Taxonomy" id="1160509"/>
    <lineage>
        <taxon>Eukaryota</taxon>
        <taxon>Fungi</taxon>
        <taxon>Dikarya</taxon>
        <taxon>Ascomycota</taxon>
        <taxon>Pezizomycotina</taxon>
        <taxon>Pezizomycetes</taxon>
        <taxon>Pezizales</taxon>
        <taxon>Ascobolaceae</taxon>
        <taxon>Ascobolus</taxon>
    </lineage>
</organism>
<comment type="function">
    <text evidence="6">Required for the assembly and/or stability of the 40S ribosomal subunit. Required for the processing of the 20S rRNA-precursor to mature 18S rRNA in a late step of the maturation of 40S ribosomal subunits.</text>
</comment>
<keyword evidence="11" id="KW-1185">Reference proteome</keyword>
<feature type="domain" description="Small ribosomal subunit protein uS2 C-terminal" evidence="9">
    <location>
        <begin position="205"/>
        <end position="292"/>
    </location>
</feature>
<keyword evidence="4 6" id="KW-0689">Ribosomal protein</keyword>
<accession>A0A3N4IHE7</accession>
<dbReference type="GO" id="GO:0006412">
    <property type="term" value="P:translation"/>
    <property type="evidence" value="ECO:0007669"/>
    <property type="project" value="UniProtKB-UniRule"/>
</dbReference>
<dbReference type="EMBL" id="ML119682">
    <property type="protein sequence ID" value="RPA81074.1"/>
    <property type="molecule type" value="Genomic_DNA"/>
</dbReference>
<dbReference type="SUPFAM" id="SSF52313">
    <property type="entry name" value="Ribosomal protein S2"/>
    <property type="match status" value="1"/>
</dbReference>
<evidence type="ECO:0000256" key="6">
    <source>
        <dbReference type="HAMAP-Rule" id="MF_03015"/>
    </source>
</evidence>
<reference evidence="10 11" key="1">
    <citation type="journal article" date="2018" name="Nat. Ecol. Evol.">
        <title>Pezizomycetes genomes reveal the molecular basis of ectomycorrhizal truffle lifestyle.</title>
        <authorList>
            <person name="Murat C."/>
            <person name="Payen T."/>
            <person name="Noel B."/>
            <person name="Kuo A."/>
            <person name="Morin E."/>
            <person name="Chen J."/>
            <person name="Kohler A."/>
            <person name="Krizsan K."/>
            <person name="Balestrini R."/>
            <person name="Da Silva C."/>
            <person name="Montanini B."/>
            <person name="Hainaut M."/>
            <person name="Levati E."/>
            <person name="Barry K.W."/>
            <person name="Belfiori B."/>
            <person name="Cichocki N."/>
            <person name="Clum A."/>
            <person name="Dockter R.B."/>
            <person name="Fauchery L."/>
            <person name="Guy J."/>
            <person name="Iotti M."/>
            <person name="Le Tacon F."/>
            <person name="Lindquist E.A."/>
            <person name="Lipzen A."/>
            <person name="Malagnac F."/>
            <person name="Mello A."/>
            <person name="Molinier V."/>
            <person name="Miyauchi S."/>
            <person name="Poulain J."/>
            <person name="Riccioni C."/>
            <person name="Rubini A."/>
            <person name="Sitrit Y."/>
            <person name="Splivallo R."/>
            <person name="Traeger S."/>
            <person name="Wang M."/>
            <person name="Zifcakova L."/>
            <person name="Wipf D."/>
            <person name="Zambonelli A."/>
            <person name="Paolocci F."/>
            <person name="Nowrousian M."/>
            <person name="Ottonello S."/>
            <person name="Baldrian P."/>
            <person name="Spatafora J.W."/>
            <person name="Henrissat B."/>
            <person name="Nagy L.G."/>
            <person name="Aury J.M."/>
            <person name="Wincker P."/>
            <person name="Grigoriev I.V."/>
            <person name="Bonfante P."/>
            <person name="Martin F.M."/>
        </authorList>
    </citation>
    <scope>NUCLEOTIDE SEQUENCE [LARGE SCALE GENOMIC DNA]</scope>
    <source>
        <strain evidence="10 11">RN42</strain>
    </source>
</reference>
<dbReference type="GO" id="GO:0003735">
    <property type="term" value="F:structural constituent of ribosome"/>
    <property type="evidence" value="ECO:0007669"/>
    <property type="project" value="UniProtKB-UniRule"/>
</dbReference>
<evidence type="ECO:0000313" key="11">
    <source>
        <dbReference type="Proteomes" id="UP000275078"/>
    </source>
</evidence>
<dbReference type="AlphaFoldDB" id="A0A3N4IHE7"/>
<dbReference type="Proteomes" id="UP000275078">
    <property type="component" value="Unassembled WGS sequence"/>
</dbReference>
<dbReference type="Gene3D" id="3.40.50.10490">
    <property type="entry name" value="Glucose-6-phosphate isomerase like protein, domain 1"/>
    <property type="match status" value="1"/>
</dbReference>
<dbReference type="FunFam" id="3.40.50.10490:FF:000010">
    <property type="entry name" value="40S ribosomal protein S0"/>
    <property type="match status" value="1"/>
</dbReference>
<comment type="subcellular location">
    <subcellularLocation>
        <location evidence="1 6">Cytoplasm</location>
    </subcellularLocation>
</comment>
<dbReference type="InterPro" id="IPR032281">
    <property type="entry name" value="Ribosomal_uS2_C"/>
</dbReference>
<evidence type="ECO:0000259" key="9">
    <source>
        <dbReference type="Pfam" id="PF16122"/>
    </source>
</evidence>
<dbReference type="OrthoDB" id="414863at2759"/>
<evidence type="ECO:0000256" key="2">
    <source>
        <dbReference type="ARBA" id="ARBA00006242"/>
    </source>
</evidence>
<sequence length="292" mass="31648">MAPSNLPTIFNATQRDIELLLAAQCHMGSKNIQVHMQPYLWKTRPDGVNLINIGKTWEKIVLAARIIATIDNPADICAVSARPYGQRAVLKFAAHTGAVAIAGRFTPGNFTNYNTRSFKEPRLIIVTDPRTDAQAIKEASYVNIPVIALCDTDSPTEFVDVAIPTNNKSRHSIGLVWWMLAREVLRLRGTIASRDTEWDVMTDLYFYRDPESEEQKEIAEEKVPGAEEVVAESGFVAAANDWNDPAFAAAPAAAAGGSWDAEPADWAAAPAAAAPADWAAETTAAAPEASGW</sequence>
<dbReference type="STRING" id="1160509.A0A3N4IHE7"/>
<evidence type="ECO:0000256" key="7">
    <source>
        <dbReference type="RuleBase" id="RU003631"/>
    </source>
</evidence>
<dbReference type="InterPro" id="IPR005707">
    <property type="entry name" value="Ribosomal_uS2_euk/arc"/>
</dbReference>
<dbReference type="Pfam" id="PF16122">
    <property type="entry name" value="40S_SA_C"/>
    <property type="match status" value="1"/>
</dbReference>
<dbReference type="CDD" id="cd01425">
    <property type="entry name" value="RPS2"/>
    <property type="match status" value="1"/>
</dbReference>
<keyword evidence="3 6" id="KW-0963">Cytoplasm</keyword>
<comment type="similarity">
    <text evidence="2 6 7">Belongs to the universal ribosomal protein uS2 family.</text>
</comment>
<keyword evidence="5 6" id="KW-0687">Ribonucleoprotein</keyword>
<evidence type="ECO:0000256" key="3">
    <source>
        <dbReference type="ARBA" id="ARBA00022490"/>
    </source>
</evidence>
<comment type="subunit">
    <text evidence="6">Component of the small ribosomal subunit. Mature ribosomes consist of a small (40S) and a large (60S) subunit. The 40S subunit contains about 33 different proteins and 1 molecule of RNA (18S). The 60S subunit contains about 49 different proteins and 3 molecules of RNA (25S, 5.8S and 5S). Interacts with RPS21.</text>
</comment>
<dbReference type="PANTHER" id="PTHR11489">
    <property type="entry name" value="40S RIBOSOMAL PROTEIN SA"/>
    <property type="match status" value="1"/>
</dbReference>
<dbReference type="InterPro" id="IPR027498">
    <property type="entry name" value="Ribosomal_uS2_euk"/>
</dbReference>
<dbReference type="PRINTS" id="PR00395">
    <property type="entry name" value="RIBOSOMALS2"/>
</dbReference>
<feature type="region of interest" description="Disordered" evidence="8">
    <location>
        <begin position="266"/>
        <end position="292"/>
    </location>
</feature>
<gene>
    <name evidence="6" type="primary">RPS0</name>
    <name evidence="10" type="ORF">BJ508DRAFT_116424</name>
</gene>
<evidence type="ECO:0000256" key="5">
    <source>
        <dbReference type="ARBA" id="ARBA00023274"/>
    </source>
</evidence>
<evidence type="ECO:0000256" key="1">
    <source>
        <dbReference type="ARBA" id="ARBA00004496"/>
    </source>
</evidence>
<evidence type="ECO:0000256" key="4">
    <source>
        <dbReference type="ARBA" id="ARBA00022980"/>
    </source>
</evidence>